<dbReference type="Proteomes" id="UP001524586">
    <property type="component" value="Unassembled WGS sequence"/>
</dbReference>
<accession>A0ABT1U694</accession>
<proteinExistence type="predicted"/>
<dbReference type="RefSeq" id="WP_256615572.1">
    <property type="nucleotide sequence ID" value="NZ_JANIBK010000057.1"/>
</dbReference>
<evidence type="ECO:0000313" key="1">
    <source>
        <dbReference type="EMBL" id="MCQ8129146.1"/>
    </source>
</evidence>
<dbReference type="EMBL" id="JANIBK010000057">
    <property type="protein sequence ID" value="MCQ8129146.1"/>
    <property type="molecule type" value="Genomic_DNA"/>
</dbReference>
<evidence type="ECO:0008006" key="3">
    <source>
        <dbReference type="Google" id="ProtNLM"/>
    </source>
</evidence>
<comment type="caution">
    <text evidence="1">The sequence shown here is derived from an EMBL/GenBank/DDBJ whole genome shotgun (WGS) entry which is preliminary data.</text>
</comment>
<sequence>MTNAKHPLRAQQTAKGPPILLVIGIHREELAFGRLVAESLNPEKVHVLPVPEGISGQRPRADQHFKYAALHRALYLQLLPYVQGRHRLLLDLHAGSDPSGPSADLICAAGDLRGRIEAAVAARPELLPCNIRVIPLGDDTTFPHAHTVIPKQVWRNAAFVYLGMEIYLPETHEGLQRAIKLGRGLVELVGGCVCNDETAETSTLSAQQGLAVSGQMHSQTGHK</sequence>
<protein>
    <recommendedName>
        <fullName evidence="3">N-formylglutamate amidohydrolase</fullName>
    </recommendedName>
</protein>
<evidence type="ECO:0000313" key="2">
    <source>
        <dbReference type="Proteomes" id="UP001524586"/>
    </source>
</evidence>
<keyword evidence="2" id="KW-1185">Reference proteome</keyword>
<organism evidence="1 2">
    <name type="scientific">Methylomonas rivi</name>
    <dbReference type="NCBI Taxonomy" id="2952226"/>
    <lineage>
        <taxon>Bacteria</taxon>
        <taxon>Pseudomonadati</taxon>
        <taxon>Pseudomonadota</taxon>
        <taxon>Gammaproteobacteria</taxon>
        <taxon>Methylococcales</taxon>
        <taxon>Methylococcaceae</taxon>
        <taxon>Methylomonas</taxon>
    </lineage>
</organism>
<gene>
    <name evidence="1" type="ORF">NP596_11840</name>
</gene>
<name>A0ABT1U694_9GAMM</name>
<reference evidence="1 2" key="1">
    <citation type="submission" date="2022-07" db="EMBL/GenBank/DDBJ databases">
        <title>Methylomonas rivi sp. nov., Methylomonas rosea sp. nov., Methylomonas aureus sp. nov. and Methylomonas subterranea sp. nov., four novel methanotrophs isolated from a freshwater creek and the deep terrestrial subsurface.</title>
        <authorList>
            <person name="Abin C."/>
            <person name="Sankaranarayanan K."/>
            <person name="Garner C."/>
            <person name="Sindelar R."/>
            <person name="Kotary K."/>
            <person name="Garner R."/>
            <person name="Barclay S."/>
            <person name="Lawson P."/>
            <person name="Krumholz L."/>
        </authorList>
    </citation>
    <scope>NUCLEOTIDE SEQUENCE [LARGE SCALE GENOMIC DNA]</scope>
    <source>
        <strain evidence="1 2">WSC-6</strain>
    </source>
</reference>